<sequence length="184" mass="20109">MTHKDKLKQAMCAVGAAALLAGCGDGDVQEVRDWMKQVERETVPKVKPLPEPKEFVPYAYNPGDAVEPFSEAKLSNGMARMGAASTNPMQPDESRPREVLEHYPLDVMRMVGTLQKGGASYALVQIDASIFQVKAGQRIGQNHGLVTRINEGAIDIRETVQDATGDWVERKATIELAESKETGK</sequence>
<name>A0ABM8C217_9BURK</name>
<dbReference type="EMBL" id="AP026966">
    <property type="protein sequence ID" value="BDT57204.1"/>
    <property type="molecule type" value="Genomic_DNA"/>
</dbReference>
<dbReference type="PIRSF" id="PIRSF016481">
    <property type="entry name" value="Pilus_assembly_PilP"/>
    <property type="match status" value="1"/>
</dbReference>
<keyword evidence="2" id="KW-1185">Reference proteome</keyword>
<evidence type="ECO:0008006" key="3">
    <source>
        <dbReference type="Google" id="ProtNLM"/>
    </source>
</evidence>
<organism evidence="1 2">
    <name type="scientific">Massilia varians</name>
    <dbReference type="NCBI Taxonomy" id="457921"/>
    <lineage>
        <taxon>Bacteria</taxon>
        <taxon>Pseudomonadati</taxon>
        <taxon>Pseudomonadota</taxon>
        <taxon>Betaproteobacteria</taxon>
        <taxon>Burkholderiales</taxon>
        <taxon>Oxalobacteraceae</taxon>
        <taxon>Telluria group</taxon>
        <taxon>Massilia</taxon>
    </lineage>
</organism>
<accession>A0ABM8C217</accession>
<reference evidence="1" key="1">
    <citation type="submission" date="2022-11" db="EMBL/GenBank/DDBJ databases">
        <title>Isolation and characterization of PLA-degrading bacterium Massilia sp. from Antarctic soil.</title>
        <authorList>
            <person name="Sato K."/>
            <person name="Gomez-Fuentes C."/>
            <person name="Ahmad S.A."/>
            <person name="Zulkharnain A."/>
        </authorList>
    </citation>
    <scope>NUCLEOTIDE SEQUENCE</scope>
    <source>
        <strain evidence="1">N-3</strain>
    </source>
</reference>
<evidence type="ECO:0000313" key="2">
    <source>
        <dbReference type="Proteomes" id="UP001163336"/>
    </source>
</evidence>
<dbReference type="Pfam" id="PF04351">
    <property type="entry name" value="PilP"/>
    <property type="match status" value="1"/>
</dbReference>
<dbReference type="Gene3D" id="2.30.30.830">
    <property type="match status" value="1"/>
</dbReference>
<evidence type="ECO:0000313" key="1">
    <source>
        <dbReference type="EMBL" id="BDT57204.1"/>
    </source>
</evidence>
<dbReference type="PROSITE" id="PS51257">
    <property type="entry name" value="PROKAR_LIPOPROTEIN"/>
    <property type="match status" value="1"/>
</dbReference>
<proteinExistence type="predicted"/>
<dbReference type="InterPro" id="IPR007446">
    <property type="entry name" value="PilP"/>
</dbReference>
<gene>
    <name evidence="1" type="ORF">MasN3_06980</name>
</gene>
<dbReference type="Proteomes" id="UP001163336">
    <property type="component" value="Chromosome"/>
</dbReference>
<protein>
    <recommendedName>
        <fullName evidence="3">Pilus assembly protein PilP</fullName>
    </recommendedName>
</protein>
<dbReference type="RefSeq" id="WP_281912378.1">
    <property type="nucleotide sequence ID" value="NZ_AP026966.1"/>
</dbReference>